<dbReference type="AlphaFoldDB" id="A0A2Z7A227"/>
<proteinExistence type="predicted"/>
<name>A0A2Z7A227_9LAMI</name>
<evidence type="ECO:0000313" key="2">
    <source>
        <dbReference type="Proteomes" id="UP000250235"/>
    </source>
</evidence>
<gene>
    <name evidence="1" type="ORF">F511_46026</name>
</gene>
<keyword evidence="2" id="KW-1185">Reference proteome</keyword>
<reference evidence="1 2" key="1">
    <citation type="journal article" date="2015" name="Proc. Natl. Acad. Sci. U.S.A.">
        <title>The resurrection genome of Boea hygrometrica: A blueprint for survival of dehydration.</title>
        <authorList>
            <person name="Xiao L."/>
            <person name="Yang G."/>
            <person name="Zhang L."/>
            <person name="Yang X."/>
            <person name="Zhao S."/>
            <person name="Ji Z."/>
            <person name="Zhou Q."/>
            <person name="Hu M."/>
            <person name="Wang Y."/>
            <person name="Chen M."/>
            <person name="Xu Y."/>
            <person name="Jin H."/>
            <person name="Xiao X."/>
            <person name="Hu G."/>
            <person name="Bao F."/>
            <person name="Hu Y."/>
            <person name="Wan P."/>
            <person name="Li L."/>
            <person name="Deng X."/>
            <person name="Kuang T."/>
            <person name="Xiang C."/>
            <person name="Zhu J.K."/>
            <person name="Oliver M.J."/>
            <person name="He Y."/>
        </authorList>
    </citation>
    <scope>NUCLEOTIDE SEQUENCE [LARGE SCALE GENOMIC DNA]</scope>
    <source>
        <strain evidence="2">cv. XS01</strain>
    </source>
</reference>
<sequence length="107" mass="11971">MVRKEEIEHALIEEYGRTTRYRSGHNSHTLYLALAAPLSTSTSRPPCAAAHLPQPASVRFLRGWTCSDHVNEEFPFVTNSSALIVQTNEGGMIPIMDRIRRSTAAYL</sequence>
<dbReference type="EMBL" id="KV080245">
    <property type="protein sequence ID" value="KZT76950.1"/>
    <property type="molecule type" value="Genomic_DNA"/>
</dbReference>
<protein>
    <submittedName>
        <fullName evidence="1">Uncharacterized protein</fullName>
    </submittedName>
</protein>
<dbReference type="Proteomes" id="UP000250235">
    <property type="component" value="Unassembled WGS sequence"/>
</dbReference>
<organism evidence="1 2">
    <name type="scientific">Dorcoceras hygrometricum</name>
    <dbReference type="NCBI Taxonomy" id="472368"/>
    <lineage>
        <taxon>Eukaryota</taxon>
        <taxon>Viridiplantae</taxon>
        <taxon>Streptophyta</taxon>
        <taxon>Embryophyta</taxon>
        <taxon>Tracheophyta</taxon>
        <taxon>Spermatophyta</taxon>
        <taxon>Magnoliopsida</taxon>
        <taxon>eudicotyledons</taxon>
        <taxon>Gunneridae</taxon>
        <taxon>Pentapetalae</taxon>
        <taxon>asterids</taxon>
        <taxon>lamiids</taxon>
        <taxon>Lamiales</taxon>
        <taxon>Gesneriaceae</taxon>
        <taxon>Didymocarpoideae</taxon>
        <taxon>Trichosporeae</taxon>
        <taxon>Loxocarpinae</taxon>
        <taxon>Dorcoceras</taxon>
    </lineage>
</organism>
<accession>A0A2Z7A227</accession>
<evidence type="ECO:0000313" key="1">
    <source>
        <dbReference type="EMBL" id="KZT76950.1"/>
    </source>
</evidence>